<dbReference type="SUPFAM" id="SSF46689">
    <property type="entry name" value="Homeodomain-like"/>
    <property type="match status" value="1"/>
</dbReference>
<evidence type="ECO:0000313" key="6">
    <source>
        <dbReference type="EMBL" id="NYI44493.1"/>
    </source>
</evidence>
<dbReference type="Pfam" id="PF00440">
    <property type="entry name" value="TetR_N"/>
    <property type="match status" value="1"/>
</dbReference>
<organism evidence="6 7">
    <name type="scientific">Nocardioides aromaticivorans</name>
    <dbReference type="NCBI Taxonomy" id="200618"/>
    <lineage>
        <taxon>Bacteria</taxon>
        <taxon>Bacillati</taxon>
        <taxon>Actinomycetota</taxon>
        <taxon>Actinomycetes</taxon>
        <taxon>Propionibacteriales</taxon>
        <taxon>Nocardioidaceae</taxon>
        <taxon>Nocardioides</taxon>
    </lineage>
</organism>
<dbReference type="Pfam" id="PF13305">
    <property type="entry name" value="TetR_C_33"/>
    <property type="match status" value="1"/>
</dbReference>
<protein>
    <submittedName>
        <fullName evidence="6">AcrR family transcriptional regulator</fullName>
    </submittedName>
</protein>
<gene>
    <name evidence="6" type="ORF">BJ993_001573</name>
</gene>
<dbReference type="InterPro" id="IPR036271">
    <property type="entry name" value="Tet_transcr_reg_TetR-rel_C_sf"/>
</dbReference>
<dbReference type="AlphaFoldDB" id="A0A7Y9ZHA2"/>
<keyword evidence="3" id="KW-0804">Transcription</keyword>
<dbReference type="PANTHER" id="PTHR30055">
    <property type="entry name" value="HTH-TYPE TRANSCRIPTIONAL REGULATOR RUTR"/>
    <property type="match status" value="1"/>
</dbReference>
<evidence type="ECO:0000256" key="1">
    <source>
        <dbReference type="ARBA" id="ARBA00023015"/>
    </source>
</evidence>
<evidence type="ECO:0000256" key="4">
    <source>
        <dbReference type="PROSITE-ProRule" id="PRU00335"/>
    </source>
</evidence>
<comment type="caution">
    <text evidence="6">The sequence shown here is derived from an EMBL/GenBank/DDBJ whole genome shotgun (WGS) entry which is preliminary data.</text>
</comment>
<evidence type="ECO:0000256" key="2">
    <source>
        <dbReference type="ARBA" id="ARBA00023125"/>
    </source>
</evidence>
<dbReference type="EMBL" id="JACBZM010000001">
    <property type="protein sequence ID" value="NYI44493.1"/>
    <property type="molecule type" value="Genomic_DNA"/>
</dbReference>
<feature type="DNA-binding region" description="H-T-H motif" evidence="4">
    <location>
        <begin position="27"/>
        <end position="46"/>
    </location>
</feature>
<dbReference type="InterPro" id="IPR001647">
    <property type="entry name" value="HTH_TetR"/>
</dbReference>
<dbReference type="Proteomes" id="UP000562045">
    <property type="component" value="Unassembled WGS sequence"/>
</dbReference>
<evidence type="ECO:0000313" key="7">
    <source>
        <dbReference type="Proteomes" id="UP000562045"/>
    </source>
</evidence>
<dbReference type="InterPro" id="IPR050109">
    <property type="entry name" value="HTH-type_TetR-like_transc_reg"/>
</dbReference>
<dbReference type="SUPFAM" id="SSF48498">
    <property type="entry name" value="Tetracyclin repressor-like, C-terminal domain"/>
    <property type="match status" value="1"/>
</dbReference>
<accession>A0A7Y9ZHA2</accession>
<evidence type="ECO:0000256" key="3">
    <source>
        <dbReference type="ARBA" id="ARBA00023163"/>
    </source>
</evidence>
<dbReference type="InterPro" id="IPR025996">
    <property type="entry name" value="MT1864/Rv1816-like_C"/>
</dbReference>
<sequence length="196" mass="20783">MTVGDLRQRLLRAAEQEIATSGPAKASLRGIARRVGVSHQATAHHFDDRAGLFTALAVEGFELLLEQSAAAVEAVGADGIASGAQVAAAGAAYVEFATRHPTMFDVMFRPELLHADDPRLLDVRRLHRDLLVQIVSAAQAEGWGAAVPTEELAVMGWAAVHGLAVLQRDAQLGDVLPEVDTGRLLERVARALDAIG</sequence>
<dbReference type="GO" id="GO:0003700">
    <property type="term" value="F:DNA-binding transcription factor activity"/>
    <property type="evidence" value="ECO:0007669"/>
    <property type="project" value="TreeGrafter"/>
</dbReference>
<dbReference type="Gene3D" id="1.10.357.10">
    <property type="entry name" value="Tetracycline Repressor, domain 2"/>
    <property type="match status" value="1"/>
</dbReference>
<dbReference type="PANTHER" id="PTHR30055:SF220">
    <property type="entry name" value="TETR-FAMILY REGULATORY PROTEIN"/>
    <property type="match status" value="1"/>
</dbReference>
<dbReference type="RefSeq" id="WP_051932589.1">
    <property type="nucleotide sequence ID" value="NZ_JACBZM010000001.1"/>
</dbReference>
<proteinExistence type="predicted"/>
<keyword evidence="2 4" id="KW-0238">DNA-binding</keyword>
<name>A0A7Y9ZHA2_9ACTN</name>
<dbReference type="PROSITE" id="PS50977">
    <property type="entry name" value="HTH_TETR_2"/>
    <property type="match status" value="1"/>
</dbReference>
<reference evidence="6 7" key="1">
    <citation type="submission" date="2020-07" db="EMBL/GenBank/DDBJ databases">
        <title>Sequencing the genomes of 1000 actinobacteria strains.</title>
        <authorList>
            <person name="Klenk H.-P."/>
        </authorList>
    </citation>
    <scope>NUCLEOTIDE SEQUENCE [LARGE SCALE GENOMIC DNA]</scope>
    <source>
        <strain evidence="6 7">DSM 15131</strain>
    </source>
</reference>
<feature type="domain" description="HTH tetR-type" evidence="5">
    <location>
        <begin position="4"/>
        <end position="64"/>
    </location>
</feature>
<dbReference type="GO" id="GO:0000976">
    <property type="term" value="F:transcription cis-regulatory region binding"/>
    <property type="evidence" value="ECO:0007669"/>
    <property type="project" value="TreeGrafter"/>
</dbReference>
<dbReference type="InterPro" id="IPR009057">
    <property type="entry name" value="Homeodomain-like_sf"/>
</dbReference>
<evidence type="ECO:0000259" key="5">
    <source>
        <dbReference type="PROSITE" id="PS50977"/>
    </source>
</evidence>
<keyword evidence="1" id="KW-0805">Transcription regulation</keyword>